<evidence type="ECO:0000256" key="1">
    <source>
        <dbReference type="ARBA" id="ARBA00011344"/>
    </source>
</evidence>
<keyword evidence="6" id="KW-1185">Reference proteome</keyword>
<dbReference type="InterPro" id="IPR036388">
    <property type="entry name" value="WH-like_DNA-bd_sf"/>
</dbReference>
<dbReference type="Proteomes" id="UP001305702">
    <property type="component" value="Chromosome"/>
</dbReference>
<reference evidence="5 6" key="1">
    <citation type="submission" date="2022-02" db="EMBL/GenBank/DDBJ databases">
        <title>Paenibacillus sp. MBLB1776 Whole Genome Shotgun Sequencing.</title>
        <authorList>
            <person name="Hwang C.Y."/>
            <person name="Cho E.-S."/>
            <person name="Seo M.-J."/>
        </authorList>
    </citation>
    <scope>NUCLEOTIDE SEQUENCE [LARGE SCALE GENOMIC DNA]</scope>
    <source>
        <strain evidence="5 6">MBLB1776</strain>
    </source>
</reference>
<evidence type="ECO:0000259" key="3">
    <source>
        <dbReference type="Pfam" id="PF04542"/>
    </source>
</evidence>
<proteinExistence type="predicted"/>
<dbReference type="GO" id="GO:0006352">
    <property type="term" value="P:DNA-templated transcription initiation"/>
    <property type="evidence" value="ECO:0007669"/>
    <property type="project" value="InterPro"/>
</dbReference>
<gene>
    <name evidence="5" type="ORF">MJA45_25490</name>
</gene>
<dbReference type="KEGG" id="paun:MJA45_25490"/>
<dbReference type="GO" id="GO:0003677">
    <property type="term" value="F:DNA binding"/>
    <property type="evidence" value="ECO:0007669"/>
    <property type="project" value="InterPro"/>
</dbReference>
<feature type="domain" description="RNA polymerase sigma factor 70 region 4 type 2" evidence="4">
    <location>
        <begin position="129"/>
        <end position="180"/>
    </location>
</feature>
<dbReference type="EMBL" id="CP130318">
    <property type="protein sequence ID" value="WNQ10929.1"/>
    <property type="molecule type" value="Genomic_DNA"/>
</dbReference>
<dbReference type="InterPro" id="IPR014284">
    <property type="entry name" value="RNA_pol_sigma-70_dom"/>
</dbReference>
<feature type="domain" description="RNA polymerase sigma-70 region 2" evidence="3">
    <location>
        <begin position="20"/>
        <end position="85"/>
    </location>
</feature>
<evidence type="ECO:0000313" key="5">
    <source>
        <dbReference type="EMBL" id="WNQ10929.1"/>
    </source>
</evidence>
<comment type="subunit">
    <text evidence="1">Interacts transiently with the RNA polymerase catalytic core formed by RpoA, RpoB, RpoC and RpoZ (2 alpha, 1 beta, 1 beta' and 1 omega subunit) to form the RNA polymerase holoenzyme that can initiate transcription.</text>
</comment>
<evidence type="ECO:0000259" key="4">
    <source>
        <dbReference type="Pfam" id="PF08281"/>
    </source>
</evidence>
<dbReference type="PANTHER" id="PTHR30173">
    <property type="entry name" value="SIGMA 19 FACTOR"/>
    <property type="match status" value="1"/>
</dbReference>
<dbReference type="InterPro" id="IPR013324">
    <property type="entry name" value="RNA_pol_sigma_r3/r4-like"/>
</dbReference>
<protein>
    <submittedName>
        <fullName evidence="5">Sigma-70 family RNA polymerase sigma factor</fullName>
    </submittedName>
</protein>
<accession>A0AA96LBL2</accession>
<dbReference type="Gene3D" id="1.10.10.10">
    <property type="entry name" value="Winged helix-like DNA-binding domain superfamily/Winged helix DNA-binding domain"/>
    <property type="match status" value="1"/>
</dbReference>
<dbReference type="InterPro" id="IPR007627">
    <property type="entry name" value="RNA_pol_sigma70_r2"/>
</dbReference>
<dbReference type="InterPro" id="IPR013249">
    <property type="entry name" value="RNA_pol_sigma70_r4_t2"/>
</dbReference>
<dbReference type="AlphaFoldDB" id="A0AA96LBL2"/>
<dbReference type="NCBIfam" id="TIGR02937">
    <property type="entry name" value="sigma70-ECF"/>
    <property type="match status" value="1"/>
</dbReference>
<dbReference type="InterPro" id="IPR052704">
    <property type="entry name" value="ECF_Sigma-70_Domain"/>
</dbReference>
<dbReference type="PANTHER" id="PTHR30173:SF36">
    <property type="entry name" value="ECF RNA POLYMERASE SIGMA FACTOR SIGJ"/>
    <property type="match status" value="1"/>
</dbReference>
<organism evidence="5 6">
    <name type="scientific">Paenibacillus aurantius</name>
    <dbReference type="NCBI Taxonomy" id="2918900"/>
    <lineage>
        <taxon>Bacteria</taxon>
        <taxon>Bacillati</taxon>
        <taxon>Bacillota</taxon>
        <taxon>Bacilli</taxon>
        <taxon>Bacillales</taxon>
        <taxon>Paenibacillaceae</taxon>
        <taxon>Paenibacillus</taxon>
    </lineage>
</organism>
<dbReference type="SUPFAM" id="SSF88659">
    <property type="entry name" value="Sigma3 and sigma4 domains of RNA polymerase sigma factors"/>
    <property type="match status" value="1"/>
</dbReference>
<dbReference type="InterPro" id="IPR032710">
    <property type="entry name" value="NTF2-like_dom_sf"/>
</dbReference>
<feature type="region of interest" description="Disordered" evidence="2">
    <location>
        <begin position="90"/>
        <end position="115"/>
    </location>
</feature>
<dbReference type="Pfam" id="PF04542">
    <property type="entry name" value="Sigma70_r2"/>
    <property type="match status" value="1"/>
</dbReference>
<dbReference type="SUPFAM" id="SSF54427">
    <property type="entry name" value="NTF2-like"/>
    <property type="match status" value="1"/>
</dbReference>
<evidence type="ECO:0000313" key="6">
    <source>
        <dbReference type="Proteomes" id="UP001305702"/>
    </source>
</evidence>
<dbReference type="SUPFAM" id="SSF88946">
    <property type="entry name" value="Sigma2 domain of RNA polymerase sigma factors"/>
    <property type="match status" value="1"/>
</dbReference>
<dbReference type="InterPro" id="IPR013325">
    <property type="entry name" value="RNA_pol_sigma_r2"/>
</dbReference>
<sequence>MSELPSESFFPIEEPGLEELYLTYKPLLLSLGYKLLGSRTEAEDAVHDVFLSLRQSAHEPLRHPKAYLVKLLTNRCLNLLKAGRRRRETYPGSWLPEPDFSVADHPGAEGRDPGEPGEQLILRETVSYALLVLLQELTPQERAVFVLRESLGYDYKELAALLNKTEPSCRKLFSRAKAKLGKSGPPVEKPPADAEAFIRTFLEAAASGRFEPFVRLLAEEAVMVSDGGGKVRSALVPIEGRARIGAFFTGIRKKGSLHGSVRPVPGNGPASFVLDRPGRPPFVFSFAWTADGSRISAIYLLSNPDKLTLLPPLGESGALPPGPLLPE</sequence>
<dbReference type="GO" id="GO:0016987">
    <property type="term" value="F:sigma factor activity"/>
    <property type="evidence" value="ECO:0007669"/>
    <property type="project" value="InterPro"/>
</dbReference>
<dbReference type="Gene3D" id="3.10.450.50">
    <property type="match status" value="1"/>
</dbReference>
<dbReference type="Pfam" id="PF08281">
    <property type="entry name" value="Sigma70_r4_2"/>
    <property type="match status" value="1"/>
</dbReference>
<name>A0AA96LBL2_9BACL</name>
<dbReference type="Gene3D" id="1.10.1740.10">
    <property type="match status" value="1"/>
</dbReference>
<evidence type="ECO:0000256" key="2">
    <source>
        <dbReference type="SAM" id="MobiDB-lite"/>
    </source>
</evidence>